<comment type="pathway">
    <text evidence="2">Cofactor biosynthesis; biotin biosynthesis.</text>
</comment>
<dbReference type="InterPro" id="IPR004839">
    <property type="entry name" value="Aminotransferase_I/II_large"/>
</dbReference>
<dbReference type="GO" id="GO:0009102">
    <property type="term" value="P:biotin biosynthetic process"/>
    <property type="evidence" value="ECO:0007669"/>
    <property type="project" value="UniProtKB-UniPathway"/>
</dbReference>
<proteinExistence type="inferred from homology"/>
<evidence type="ECO:0000256" key="7">
    <source>
        <dbReference type="ARBA" id="ARBA00022756"/>
    </source>
</evidence>
<sequence>MFSDEIERLRHDNLFRHIKDRGPICPPARILINNIEYINFSSNDYLGLSNHPSIIEAANKAIEKYGLGAGASRLLSGGTELHATLEKKIAEFKGSDAALIFNSGYTANISAIPVLASEGDIIFSDELNHASIIDGCRLSKAKKVIYRHRDVEHLSELIKKEHGKRKMVITDTVFSMDGDIAPLKEISDICTQHDAILYIDDAHGTGVLGSGRGALTHFGIKPTPQIIQMGTFSKALGSYGAFIAADKNVIQWLINTARGFIYSTALPACVIAASLEALNIVQNDLSLIKNLWQNREMLFKGLMDLGFYTINSETPIIPIVVGDTNTTLKFSELLMHHNIYAPAIRPPTVKVPRIRVSVTAAHTEEDINKLLKGLRFAK</sequence>
<organism evidence="13">
    <name type="scientific">hot springs metagenome</name>
    <dbReference type="NCBI Taxonomy" id="433727"/>
    <lineage>
        <taxon>unclassified sequences</taxon>
        <taxon>metagenomes</taxon>
        <taxon>ecological metagenomes</taxon>
    </lineage>
</organism>
<comment type="subunit">
    <text evidence="4">Homodimer.</text>
</comment>
<evidence type="ECO:0000256" key="1">
    <source>
        <dbReference type="ARBA" id="ARBA00001933"/>
    </source>
</evidence>
<evidence type="ECO:0000256" key="2">
    <source>
        <dbReference type="ARBA" id="ARBA00004746"/>
    </source>
</evidence>
<evidence type="ECO:0000256" key="8">
    <source>
        <dbReference type="ARBA" id="ARBA00022898"/>
    </source>
</evidence>
<comment type="catalytic activity">
    <reaction evidence="11">
        <text>6-carboxyhexanoyl-[ACP] + L-alanine + H(+) = (8S)-8-amino-7-oxononanoate + holo-[ACP] + CO2</text>
        <dbReference type="Rhea" id="RHEA:42288"/>
        <dbReference type="Rhea" id="RHEA-COMP:9685"/>
        <dbReference type="Rhea" id="RHEA-COMP:9955"/>
        <dbReference type="ChEBI" id="CHEBI:15378"/>
        <dbReference type="ChEBI" id="CHEBI:16526"/>
        <dbReference type="ChEBI" id="CHEBI:57972"/>
        <dbReference type="ChEBI" id="CHEBI:64479"/>
        <dbReference type="ChEBI" id="CHEBI:78846"/>
        <dbReference type="ChEBI" id="CHEBI:149468"/>
        <dbReference type="EC" id="2.3.1.47"/>
    </reaction>
</comment>
<evidence type="ECO:0000256" key="9">
    <source>
        <dbReference type="ARBA" id="ARBA00032610"/>
    </source>
</evidence>
<protein>
    <recommendedName>
        <fullName evidence="5">8-amino-7-oxononanoate synthase</fullName>
        <ecNumber evidence="5">2.3.1.47</ecNumber>
    </recommendedName>
    <alternativeName>
        <fullName evidence="9">7-keto-8-amino-pelargonic acid synthase</fullName>
    </alternativeName>
    <alternativeName>
        <fullName evidence="10">8-amino-7-ketopelargonate synthase</fullName>
    </alternativeName>
</protein>
<evidence type="ECO:0000256" key="11">
    <source>
        <dbReference type="ARBA" id="ARBA00047715"/>
    </source>
</evidence>
<keyword evidence="8" id="KW-0663">Pyridoxal phosphate</keyword>
<comment type="cofactor">
    <cofactor evidence="1">
        <name>pyridoxal 5'-phosphate</name>
        <dbReference type="ChEBI" id="CHEBI:597326"/>
    </cofactor>
</comment>
<dbReference type="SUPFAM" id="SSF53383">
    <property type="entry name" value="PLP-dependent transferases"/>
    <property type="match status" value="1"/>
</dbReference>
<name>A0A5J4L4X5_9ZZZZ</name>
<dbReference type="InterPro" id="IPR001917">
    <property type="entry name" value="Aminotrans_II_pyridoxalP_BS"/>
</dbReference>
<dbReference type="EC" id="2.3.1.47" evidence="5"/>
<dbReference type="InterPro" id="IPR015422">
    <property type="entry name" value="PyrdxlP-dep_Trfase_small"/>
</dbReference>
<keyword evidence="6" id="KW-0808">Transferase</keyword>
<feature type="domain" description="Aminotransferase class I/classII large" evidence="12">
    <location>
        <begin position="36"/>
        <end position="373"/>
    </location>
</feature>
<dbReference type="PANTHER" id="PTHR13693:SF77">
    <property type="entry name" value="8-AMINO-7-OXONONANOATE SYNTHASE"/>
    <property type="match status" value="1"/>
</dbReference>
<dbReference type="Pfam" id="PF00155">
    <property type="entry name" value="Aminotran_1_2"/>
    <property type="match status" value="1"/>
</dbReference>
<dbReference type="GO" id="GO:0008710">
    <property type="term" value="F:8-amino-7-oxononanoate synthase activity"/>
    <property type="evidence" value="ECO:0007669"/>
    <property type="project" value="UniProtKB-EC"/>
</dbReference>
<comment type="caution">
    <text evidence="13">The sequence shown here is derived from an EMBL/GenBank/DDBJ whole genome shotgun (WGS) entry which is preliminary data.</text>
</comment>
<evidence type="ECO:0000259" key="12">
    <source>
        <dbReference type="Pfam" id="PF00155"/>
    </source>
</evidence>
<dbReference type="InterPro" id="IPR050087">
    <property type="entry name" value="AON_synthase_class-II"/>
</dbReference>
<comment type="similarity">
    <text evidence="3">Belongs to the class-II pyridoxal-phosphate-dependent aminotransferase family. BioF subfamily.</text>
</comment>
<evidence type="ECO:0000313" key="13">
    <source>
        <dbReference type="EMBL" id="GER92556.1"/>
    </source>
</evidence>
<dbReference type="InterPro" id="IPR015424">
    <property type="entry name" value="PyrdxlP-dep_Trfase"/>
</dbReference>
<dbReference type="GO" id="GO:0030170">
    <property type="term" value="F:pyridoxal phosphate binding"/>
    <property type="evidence" value="ECO:0007669"/>
    <property type="project" value="InterPro"/>
</dbReference>
<evidence type="ECO:0000256" key="5">
    <source>
        <dbReference type="ARBA" id="ARBA00013187"/>
    </source>
</evidence>
<evidence type="ECO:0000256" key="3">
    <source>
        <dbReference type="ARBA" id="ARBA00010008"/>
    </source>
</evidence>
<evidence type="ECO:0000256" key="4">
    <source>
        <dbReference type="ARBA" id="ARBA00011738"/>
    </source>
</evidence>
<dbReference type="PROSITE" id="PS00599">
    <property type="entry name" value="AA_TRANSFER_CLASS_2"/>
    <property type="match status" value="1"/>
</dbReference>
<dbReference type="CDD" id="cd06454">
    <property type="entry name" value="KBL_like"/>
    <property type="match status" value="1"/>
</dbReference>
<dbReference type="PANTHER" id="PTHR13693">
    <property type="entry name" value="CLASS II AMINOTRANSFERASE/8-AMINO-7-OXONONANOATE SYNTHASE"/>
    <property type="match status" value="1"/>
</dbReference>
<dbReference type="AlphaFoldDB" id="A0A5J4L4X5"/>
<evidence type="ECO:0000256" key="10">
    <source>
        <dbReference type="ARBA" id="ARBA00033381"/>
    </source>
</evidence>
<dbReference type="InterPro" id="IPR004723">
    <property type="entry name" value="AONS_Archaea/Proteobacteria"/>
</dbReference>
<keyword evidence="7" id="KW-0093">Biotin biosynthesis</keyword>
<accession>A0A5J4L4X5</accession>
<dbReference type="Gene3D" id="3.90.1150.10">
    <property type="entry name" value="Aspartate Aminotransferase, domain 1"/>
    <property type="match status" value="1"/>
</dbReference>
<reference evidence="13" key="1">
    <citation type="submission" date="2019-10" db="EMBL/GenBank/DDBJ databases">
        <title>Metagenomic sequencing of thiosulfate-disproportionating enrichment culture.</title>
        <authorList>
            <person name="Umezawa K."/>
            <person name="Kojima H."/>
            <person name="Fukui M."/>
        </authorList>
    </citation>
    <scope>NUCLEOTIDE SEQUENCE</scope>
    <source>
        <strain evidence="13">45J</strain>
    </source>
</reference>
<dbReference type="UniPathway" id="UPA00078"/>
<dbReference type="NCBIfam" id="TIGR00858">
    <property type="entry name" value="bioF"/>
    <property type="match status" value="1"/>
</dbReference>
<gene>
    <name evidence="13" type="ORF">A45J_0272</name>
</gene>
<dbReference type="Gene3D" id="3.40.640.10">
    <property type="entry name" value="Type I PLP-dependent aspartate aminotransferase-like (Major domain)"/>
    <property type="match status" value="1"/>
</dbReference>
<dbReference type="EMBL" id="BLAB01000001">
    <property type="protein sequence ID" value="GER92556.1"/>
    <property type="molecule type" value="Genomic_DNA"/>
</dbReference>
<evidence type="ECO:0000256" key="6">
    <source>
        <dbReference type="ARBA" id="ARBA00022679"/>
    </source>
</evidence>
<dbReference type="InterPro" id="IPR015421">
    <property type="entry name" value="PyrdxlP-dep_Trfase_major"/>
</dbReference>